<proteinExistence type="predicted"/>
<dbReference type="OMA" id="EPLGYTM"/>
<name>A0A5J4YJ33_PORPP</name>
<dbReference type="Proteomes" id="UP000324585">
    <property type="component" value="Unassembled WGS sequence"/>
</dbReference>
<reference evidence="4" key="1">
    <citation type="journal article" date="2019" name="Nat. Commun.">
        <title>Expansion of phycobilisome linker gene families in mesophilic red algae.</title>
        <authorList>
            <person name="Lee J."/>
            <person name="Kim D."/>
            <person name="Bhattacharya D."/>
            <person name="Yoon H.S."/>
        </authorList>
    </citation>
    <scope>NUCLEOTIDE SEQUENCE [LARGE SCALE GENOMIC DNA]</scope>
    <source>
        <strain evidence="4">CCMP 1328</strain>
    </source>
</reference>
<evidence type="ECO:0000313" key="4">
    <source>
        <dbReference type="Proteomes" id="UP000324585"/>
    </source>
</evidence>
<gene>
    <name evidence="3" type="ORF">FVE85_4479</name>
</gene>
<accession>A0A5J4YJ33</accession>
<evidence type="ECO:0000256" key="1">
    <source>
        <dbReference type="SAM" id="Coils"/>
    </source>
</evidence>
<feature type="region of interest" description="Disordered" evidence="2">
    <location>
        <begin position="121"/>
        <end position="140"/>
    </location>
</feature>
<evidence type="ECO:0000313" key="3">
    <source>
        <dbReference type="EMBL" id="KAA8491062.1"/>
    </source>
</evidence>
<evidence type="ECO:0000256" key="2">
    <source>
        <dbReference type="SAM" id="MobiDB-lite"/>
    </source>
</evidence>
<dbReference type="OrthoDB" id="5321at2759"/>
<protein>
    <submittedName>
        <fullName evidence="3">Uncharacterized protein</fullName>
    </submittedName>
</protein>
<keyword evidence="1" id="KW-0175">Coiled coil</keyword>
<comment type="caution">
    <text evidence="3">The sequence shown here is derived from an EMBL/GenBank/DDBJ whole genome shotgun (WGS) entry which is preliminary data.</text>
</comment>
<sequence length="140" mass="15308">MAFVAGAGGAFVGRASASALVSAQRATVAARAPLRRHAALSMMDDMDLARKCAEEGCKLEDVQMVLTRLEVRRKELDKEANEIASLMAQLAKTSMVADDTNELQKLVESAMRIFSKTEDDFPLTGEPLGYTMDKPKSKRR</sequence>
<feature type="coiled-coil region" evidence="1">
    <location>
        <begin position="59"/>
        <end position="89"/>
    </location>
</feature>
<dbReference type="AlphaFoldDB" id="A0A5J4YJ33"/>
<organism evidence="3 4">
    <name type="scientific">Porphyridium purpureum</name>
    <name type="common">Red alga</name>
    <name type="synonym">Porphyridium cruentum</name>
    <dbReference type="NCBI Taxonomy" id="35688"/>
    <lineage>
        <taxon>Eukaryota</taxon>
        <taxon>Rhodophyta</taxon>
        <taxon>Bangiophyceae</taxon>
        <taxon>Porphyridiales</taxon>
        <taxon>Porphyridiaceae</taxon>
        <taxon>Porphyridium</taxon>
    </lineage>
</organism>
<keyword evidence="4" id="KW-1185">Reference proteome</keyword>
<dbReference type="EMBL" id="VRMN01000016">
    <property type="protein sequence ID" value="KAA8491062.1"/>
    <property type="molecule type" value="Genomic_DNA"/>
</dbReference>